<dbReference type="InterPro" id="IPR006571">
    <property type="entry name" value="TLDc_dom"/>
</dbReference>
<reference evidence="7 8" key="1">
    <citation type="submission" date="2019-07" db="EMBL/GenBank/DDBJ databases">
        <title>Genomics analysis of Aphanomyces spp. identifies a new class of oomycete effector associated with host adaptation.</title>
        <authorList>
            <person name="Gaulin E."/>
        </authorList>
    </citation>
    <scope>NUCLEOTIDE SEQUENCE [LARGE SCALE GENOMIC DNA]</scope>
    <source>
        <strain evidence="7 8">ATCC 201684</strain>
    </source>
</reference>
<name>A0A6G0WUP9_9STRA</name>
<evidence type="ECO:0000259" key="6">
    <source>
        <dbReference type="PROSITE" id="PS51886"/>
    </source>
</evidence>
<accession>A0A6G0WUP9</accession>
<evidence type="ECO:0000256" key="4">
    <source>
        <dbReference type="ARBA" id="ARBA00040604"/>
    </source>
</evidence>
<feature type="compositionally biased region" description="Polar residues" evidence="5">
    <location>
        <begin position="48"/>
        <end position="68"/>
    </location>
</feature>
<keyword evidence="8" id="KW-1185">Reference proteome</keyword>
<dbReference type="AlphaFoldDB" id="A0A6G0WUP9"/>
<feature type="domain" description="TLDc" evidence="6">
    <location>
        <begin position="135"/>
        <end position="294"/>
    </location>
</feature>
<keyword evidence="3" id="KW-0496">Mitochondrion</keyword>
<comment type="caution">
    <text evidence="7">The sequence shown here is derived from an EMBL/GenBank/DDBJ whole genome shotgun (WGS) entry which is preliminary data.</text>
</comment>
<evidence type="ECO:0000256" key="2">
    <source>
        <dbReference type="ARBA" id="ARBA00009540"/>
    </source>
</evidence>
<protein>
    <recommendedName>
        <fullName evidence="4">Oxidation resistance protein 1</fullName>
    </recommendedName>
</protein>
<proteinExistence type="inferred from homology"/>
<evidence type="ECO:0000313" key="8">
    <source>
        <dbReference type="Proteomes" id="UP000481153"/>
    </source>
</evidence>
<evidence type="ECO:0000256" key="5">
    <source>
        <dbReference type="SAM" id="MobiDB-lite"/>
    </source>
</evidence>
<dbReference type="GO" id="GO:0005739">
    <property type="term" value="C:mitochondrion"/>
    <property type="evidence" value="ECO:0007669"/>
    <property type="project" value="UniProtKB-SubCell"/>
</dbReference>
<dbReference type="EMBL" id="VJMJ01000146">
    <property type="protein sequence ID" value="KAF0731223.1"/>
    <property type="molecule type" value="Genomic_DNA"/>
</dbReference>
<sequence length="298" mass="33353">MVLISDITPGPSYFLMMHTPWSDYDPTSVERNLVLARRSTAPKRTARTKSPTKQTRSQSLQPTASVSSMEPEDEPKVHPLPAENAAMSADVKKKPHVLHRSMSEMPVSLCNKMAYEEPSLPQLIGGGPNDILSDPKVSKYLVPKLEACLPYRYRHKNWKLSYSLAQHGASLHTLYRRVRSHDASLVIIETDDGDIFGGFSMGTWTPSGLYHGNGESFVFTCVDKFEFFPWSRKNSLIMFADGETIAMGGGGGFAWALNHDMSQGTSSPTMTFDNRSLARRCNFGVINCEVWEFVFKFE</sequence>
<dbReference type="VEuPathDB" id="FungiDB:AeMF1_009800"/>
<dbReference type="SMART" id="SM00584">
    <property type="entry name" value="TLDc"/>
    <property type="match status" value="1"/>
</dbReference>
<evidence type="ECO:0000256" key="3">
    <source>
        <dbReference type="ARBA" id="ARBA00023128"/>
    </source>
</evidence>
<feature type="region of interest" description="Disordered" evidence="5">
    <location>
        <begin position="37"/>
        <end position="83"/>
    </location>
</feature>
<dbReference type="Proteomes" id="UP000481153">
    <property type="component" value="Unassembled WGS sequence"/>
</dbReference>
<evidence type="ECO:0000256" key="1">
    <source>
        <dbReference type="ARBA" id="ARBA00004173"/>
    </source>
</evidence>
<evidence type="ECO:0000313" key="7">
    <source>
        <dbReference type="EMBL" id="KAF0731223.1"/>
    </source>
</evidence>
<dbReference type="PANTHER" id="PTHR23354">
    <property type="entry name" value="NUCLEOLAR PROTEIN 7/ESTROGEN RECEPTOR COACTIVATOR-RELATED"/>
    <property type="match status" value="1"/>
</dbReference>
<organism evidence="7 8">
    <name type="scientific">Aphanomyces euteiches</name>
    <dbReference type="NCBI Taxonomy" id="100861"/>
    <lineage>
        <taxon>Eukaryota</taxon>
        <taxon>Sar</taxon>
        <taxon>Stramenopiles</taxon>
        <taxon>Oomycota</taxon>
        <taxon>Saprolegniomycetes</taxon>
        <taxon>Saprolegniales</taxon>
        <taxon>Verrucalvaceae</taxon>
        <taxon>Aphanomyces</taxon>
    </lineage>
</organism>
<gene>
    <name evidence="7" type="ORF">Ae201684_011484</name>
</gene>
<dbReference type="PANTHER" id="PTHR23354:SF62">
    <property type="entry name" value="MUSTARD, ISOFORM V"/>
    <property type="match status" value="1"/>
</dbReference>
<dbReference type="Pfam" id="PF07534">
    <property type="entry name" value="TLD"/>
    <property type="match status" value="1"/>
</dbReference>
<comment type="subcellular location">
    <subcellularLocation>
        <location evidence="1">Mitochondrion</location>
    </subcellularLocation>
</comment>
<dbReference type="PROSITE" id="PS51886">
    <property type="entry name" value="TLDC"/>
    <property type="match status" value="1"/>
</dbReference>
<comment type="similarity">
    <text evidence="2">Belongs to the OXR1 family.</text>
</comment>